<keyword evidence="4" id="KW-0819">tRNA processing</keyword>
<gene>
    <name evidence="6" type="ORF">MKW94_015081</name>
</gene>
<dbReference type="AlphaFoldDB" id="A0AA41SJT7"/>
<keyword evidence="3" id="KW-0853">WD repeat</keyword>
<dbReference type="PANTHER" id="PTHR14344:SF3">
    <property type="entry name" value="WD REPEAT-CONTAINING PROTEIN 6"/>
    <property type="match status" value="1"/>
</dbReference>
<evidence type="ECO:0000313" key="7">
    <source>
        <dbReference type="Proteomes" id="UP001177140"/>
    </source>
</evidence>
<protein>
    <submittedName>
        <fullName evidence="6">Uncharacterized protein</fullName>
    </submittedName>
</protein>
<reference evidence="6" key="1">
    <citation type="submission" date="2022-03" db="EMBL/GenBank/DDBJ databases">
        <title>A functionally conserved STORR gene fusion in Papaver species that diverged 16.8 million years ago.</title>
        <authorList>
            <person name="Catania T."/>
        </authorList>
    </citation>
    <scope>NUCLEOTIDE SEQUENCE</scope>
    <source>
        <strain evidence="6">S-191538</strain>
    </source>
</reference>
<keyword evidence="7" id="KW-1185">Reference proteome</keyword>
<keyword evidence="2" id="KW-0963">Cytoplasm</keyword>
<keyword evidence="5" id="KW-0677">Repeat</keyword>
<accession>A0AA41SJT7</accession>
<evidence type="ECO:0000256" key="5">
    <source>
        <dbReference type="ARBA" id="ARBA00022737"/>
    </source>
</evidence>
<comment type="caution">
    <text evidence="6">The sequence shown here is derived from an EMBL/GenBank/DDBJ whole genome shotgun (WGS) entry which is preliminary data.</text>
</comment>
<evidence type="ECO:0000256" key="4">
    <source>
        <dbReference type="ARBA" id="ARBA00022694"/>
    </source>
</evidence>
<evidence type="ECO:0000256" key="1">
    <source>
        <dbReference type="ARBA" id="ARBA00004496"/>
    </source>
</evidence>
<dbReference type="PANTHER" id="PTHR14344">
    <property type="entry name" value="WD REPEAT PROTEIN"/>
    <property type="match status" value="1"/>
</dbReference>
<dbReference type="GO" id="GO:0005737">
    <property type="term" value="C:cytoplasm"/>
    <property type="evidence" value="ECO:0007669"/>
    <property type="project" value="UniProtKB-SubCell"/>
</dbReference>
<evidence type="ECO:0000256" key="2">
    <source>
        <dbReference type="ARBA" id="ARBA00022490"/>
    </source>
</evidence>
<sequence>EGKVTSESNGSSYLAVGISNNSVCLWDILKSTIVLEVSYPERTLLYSMRLWGDNVEGLRVASGTIYNE</sequence>
<feature type="non-terminal residue" evidence="6">
    <location>
        <position position="68"/>
    </location>
</feature>
<feature type="non-terminal residue" evidence="6">
    <location>
        <position position="1"/>
    </location>
</feature>
<dbReference type="EMBL" id="JAJJMA010165969">
    <property type="protein sequence ID" value="MCL7036265.1"/>
    <property type="molecule type" value="Genomic_DNA"/>
</dbReference>
<dbReference type="GO" id="GO:0030488">
    <property type="term" value="P:tRNA methylation"/>
    <property type="evidence" value="ECO:0007669"/>
    <property type="project" value="TreeGrafter"/>
</dbReference>
<comment type="subcellular location">
    <subcellularLocation>
        <location evidence="1">Cytoplasm</location>
    </subcellularLocation>
</comment>
<dbReference type="Proteomes" id="UP001177140">
    <property type="component" value="Unassembled WGS sequence"/>
</dbReference>
<name>A0AA41SJT7_PAPNU</name>
<proteinExistence type="predicted"/>
<evidence type="ECO:0000256" key="3">
    <source>
        <dbReference type="ARBA" id="ARBA00022574"/>
    </source>
</evidence>
<organism evidence="6 7">
    <name type="scientific">Papaver nudicaule</name>
    <name type="common">Iceland poppy</name>
    <dbReference type="NCBI Taxonomy" id="74823"/>
    <lineage>
        <taxon>Eukaryota</taxon>
        <taxon>Viridiplantae</taxon>
        <taxon>Streptophyta</taxon>
        <taxon>Embryophyta</taxon>
        <taxon>Tracheophyta</taxon>
        <taxon>Spermatophyta</taxon>
        <taxon>Magnoliopsida</taxon>
        <taxon>Ranunculales</taxon>
        <taxon>Papaveraceae</taxon>
        <taxon>Papaveroideae</taxon>
        <taxon>Papaver</taxon>
    </lineage>
</organism>
<evidence type="ECO:0000313" key="6">
    <source>
        <dbReference type="EMBL" id="MCL7036265.1"/>
    </source>
</evidence>
<dbReference type="InterPro" id="IPR051973">
    <property type="entry name" value="tRNA_Anticodon_Mtase-Reg"/>
</dbReference>